<name>A0ABQ4CNZ0_9ACTN</name>
<sequence length="92" mass="9292">MHGAGGGLPHPREQVALDAEIDAGLTRLVAGAVRAIGDRVARGQSPAAVVADVVATMFGGLADRSTVDRIVALALRIVEETAAGRQGAQPTP</sequence>
<accession>A0ABQ4CNZ0</accession>
<reference evidence="1 2" key="1">
    <citation type="submission" date="2021-01" db="EMBL/GenBank/DDBJ databases">
        <title>Whole genome shotgun sequence of Asanoa siamensis NBRC 107932.</title>
        <authorList>
            <person name="Komaki H."/>
            <person name="Tamura T."/>
        </authorList>
    </citation>
    <scope>NUCLEOTIDE SEQUENCE [LARGE SCALE GENOMIC DNA]</scope>
    <source>
        <strain evidence="1 2">NBRC 107932</strain>
    </source>
</reference>
<dbReference type="Proteomes" id="UP000604117">
    <property type="component" value="Unassembled WGS sequence"/>
</dbReference>
<dbReference type="EMBL" id="BONE01000017">
    <property type="protein sequence ID" value="GIF72999.1"/>
    <property type="molecule type" value="Genomic_DNA"/>
</dbReference>
<evidence type="ECO:0000313" key="1">
    <source>
        <dbReference type="EMBL" id="GIF72999.1"/>
    </source>
</evidence>
<proteinExistence type="predicted"/>
<organism evidence="1 2">
    <name type="scientific">Asanoa siamensis</name>
    <dbReference type="NCBI Taxonomy" id="926357"/>
    <lineage>
        <taxon>Bacteria</taxon>
        <taxon>Bacillati</taxon>
        <taxon>Actinomycetota</taxon>
        <taxon>Actinomycetes</taxon>
        <taxon>Micromonosporales</taxon>
        <taxon>Micromonosporaceae</taxon>
        <taxon>Asanoa</taxon>
    </lineage>
</organism>
<protein>
    <recommendedName>
        <fullName evidence="3">TetR family transcriptional regulator</fullName>
    </recommendedName>
</protein>
<gene>
    <name evidence="1" type="ORF">Asi02nite_25170</name>
</gene>
<evidence type="ECO:0000313" key="2">
    <source>
        <dbReference type="Proteomes" id="UP000604117"/>
    </source>
</evidence>
<keyword evidence="2" id="KW-1185">Reference proteome</keyword>
<evidence type="ECO:0008006" key="3">
    <source>
        <dbReference type="Google" id="ProtNLM"/>
    </source>
</evidence>
<comment type="caution">
    <text evidence="1">The sequence shown here is derived from an EMBL/GenBank/DDBJ whole genome shotgun (WGS) entry which is preliminary data.</text>
</comment>